<dbReference type="RefSeq" id="WP_196220594.1">
    <property type="nucleotide sequence ID" value="NZ_FXTT01000001.1"/>
</dbReference>
<dbReference type="Gene3D" id="2.60.120.10">
    <property type="entry name" value="Jelly Rolls"/>
    <property type="match status" value="1"/>
</dbReference>
<feature type="domain" description="Cyclic nucleotide-binding" evidence="1">
    <location>
        <begin position="26"/>
        <end position="121"/>
    </location>
</feature>
<dbReference type="PROSITE" id="PS50042">
    <property type="entry name" value="CNMP_BINDING_3"/>
    <property type="match status" value="1"/>
</dbReference>
<dbReference type="InterPro" id="IPR000595">
    <property type="entry name" value="cNMP-bd_dom"/>
</dbReference>
<accession>A0ABY1NBE7</accession>
<keyword evidence="3" id="KW-1185">Reference proteome</keyword>
<evidence type="ECO:0000313" key="3">
    <source>
        <dbReference type="Proteomes" id="UP001157914"/>
    </source>
</evidence>
<dbReference type="EMBL" id="FXTT01000001">
    <property type="protein sequence ID" value="SMP05274.1"/>
    <property type="molecule type" value="Genomic_DNA"/>
</dbReference>
<dbReference type="Pfam" id="PF00027">
    <property type="entry name" value="cNMP_binding"/>
    <property type="match status" value="1"/>
</dbReference>
<organism evidence="2 3">
    <name type="scientific">Roseibium denhamense</name>
    <dbReference type="NCBI Taxonomy" id="76305"/>
    <lineage>
        <taxon>Bacteria</taxon>
        <taxon>Pseudomonadati</taxon>
        <taxon>Pseudomonadota</taxon>
        <taxon>Alphaproteobacteria</taxon>
        <taxon>Hyphomicrobiales</taxon>
        <taxon>Stappiaceae</taxon>
        <taxon>Roseibium</taxon>
    </lineage>
</organism>
<dbReference type="InterPro" id="IPR018490">
    <property type="entry name" value="cNMP-bd_dom_sf"/>
</dbReference>
<dbReference type="SUPFAM" id="SSF51206">
    <property type="entry name" value="cAMP-binding domain-like"/>
    <property type="match status" value="1"/>
</dbReference>
<reference evidence="2 3" key="1">
    <citation type="submission" date="2017-05" db="EMBL/GenBank/DDBJ databases">
        <authorList>
            <person name="Varghese N."/>
            <person name="Submissions S."/>
        </authorList>
    </citation>
    <scope>NUCLEOTIDE SEQUENCE [LARGE SCALE GENOMIC DNA]</scope>
    <source>
        <strain evidence="2 3">DSM 15949</strain>
    </source>
</reference>
<comment type="caution">
    <text evidence="2">The sequence shown here is derived from an EMBL/GenBank/DDBJ whole genome shotgun (WGS) entry which is preliminary data.</text>
</comment>
<dbReference type="InterPro" id="IPR014710">
    <property type="entry name" value="RmlC-like_jellyroll"/>
</dbReference>
<dbReference type="CDD" id="cd00038">
    <property type="entry name" value="CAP_ED"/>
    <property type="match status" value="1"/>
</dbReference>
<evidence type="ECO:0000259" key="1">
    <source>
        <dbReference type="PROSITE" id="PS50042"/>
    </source>
</evidence>
<gene>
    <name evidence="2" type="ORF">SAMN06265374_0691</name>
</gene>
<name>A0ABY1NBE7_9HYPH</name>
<proteinExistence type="predicted"/>
<dbReference type="SMART" id="SM00100">
    <property type="entry name" value="cNMP"/>
    <property type="match status" value="1"/>
</dbReference>
<protein>
    <submittedName>
        <fullName evidence="2">cAMP-binding domain of CRP or a regulatory subunit of cAMP-dependent protein kinases</fullName>
    </submittedName>
</protein>
<dbReference type="Proteomes" id="UP001157914">
    <property type="component" value="Unassembled WGS sequence"/>
</dbReference>
<sequence length="207" mass="23220">MKEAEAPAETAADNAIMAGFEAWLSQAADLDQEVFETLRFEARVVRFAAGETLLQAGDVPDDLFFISSGLVRYYYLTPAGQEFNKNFLAGGGVATSLSTFLQDEPMPFFIQALEDTVCVAVPLHVVRTMRHRLHSWERLISRFITDLALSKERREASFLLQSALERYEAFLDDYAGIAHRLPQYHIASYLGITPVALSRIRARRAVS</sequence>
<evidence type="ECO:0000313" key="2">
    <source>
        <dbReference type="EMBL" id="SMP05274.1"/>
    </source>
</evidence>